<keyword evidence="3" id="KW-1185">Reference proteome</keyword>
<organism evidence="2 3">
    <name type="scientific">Marchantia polymorpha subsp. ruderalis</name>
    <dbReference type="NCBI Taxonomy" id="1480154"/>
    <lineage>
        <taxon>Eukaryota</taxon>
        <taxon>Viridiplantae</taxon>
        <taxon>Streptophyta</taxon>
        <taxon>Embryophyta</taxon>
        <taxon>Marchantiophyta</taxon>
        <taxon>Marchantiopsida</taxon>
        <taxon>Marchantiidae</taxon>
        <taxon>Marchantiales</taxon>
        <taxon>Marchantiaceae</taxon>
        <taxon>Marchantia</taxon>
    </lineage>
</organism>
<accession>A0A176W8H3</accession>
<evidence type="ECO:0000256" key="1">
    <source>
        <dbReference type="SAM" id="Coils"/>
    </source>
</evidence>
<reference evidence="2" key="1">
    <citation type="submission" date="2016-03" db="EMBL/GenBank/DDBJ databases">
        <title>Mechanisms controlling the formation of the plant cell surface in tip-growing cells are functionally conserved among land plants.</title>
        <authorList>
            <person name="Honkanen S."/>
            <person name="Jones V.A."/>
            <person name="Morieri G."/>
            <person name="Champion C."/>
            <person name="Hetherington A.J."/>
            <person name="Kelly S."/>
            <person name="Saint-Marcoux D."/>
            <person name="Proust H."/>
            <person name="Prescott H."/>
            <person name="Dolan L."/>
        </authorList>
    </citation>
    <scope>NUCLEOTIDE SEQUENCE [LARGE SCALE GENOMIC DNA]</scope>
    <source>
        <tissue evidence="2">Whole gametophyte</tissue>
    </source>
</reference>
<evidence type="ECO:0000313" key="2">
    <source>
        <dbReference type="EMBL" id="OAE29408.1"/>
    </source>
</evidence>
<sequence length="192" mass="21685">MAGPRGGPSLKKLGLLIAALIAGVLFYQKLSAISLNSLLEPSSNRKHYERLYEGAMDEVADWRQRYDNESAKAEQHRQFLNQVELQAKKLAEEKERLKAQVLKLQEELKRTGELSTDFDEGGHGSISQTFCTDNDLHLGIQGEAEFFAYAELLHNNPSVFCYNIPGIKSSIVMEYSICQYQGYSFVRIVAFD</sequence>
<dbReference type="AlphaFoldDB" id="A0A176W8H3"/>
<proteinExistence type="predicted"/>
<keyword evidence="1" id="KW-0175">Coiled coil</keyword>
<feature type="coiled-coil region" evidence="1">
    <location>
        <begin position="45"/>
        <end position="114"/>
    </location>
</feature>
<evidence type="ECO:0000313" key="3">
    <source>
        <dbReference type="Proteomes" id="UP000077202"/>
    </source>
</evidence>
<dbReference type="Proteomes" id="UP000077202">
    <property type="component" value="Unassembled WGS sequence"/>
</dbReference>
<protein>
    <submittedName>
        <fullName evidence="2">Uncharacterized protein</fullName>
    </submittedName>
</protein>
<name>A0A176W8H3_MARPO</name>
<comment type="caution">
    <text evidence="2">The sequence shown here is derived from an EMBL/GenBank/DDBJ whole genome shotgun (WGS) entry which is preliminary data.</text>
</comment>
<gene>
    <name evidence="2" type="ORF">AXG93_2090s1150</name>
</gene>
<dbReference type="EMBL" id="LVLJ01001468">
    <property type="protein sequence ID" value="OAE29408.1"/>
    <property type="molecule type" value="Genomic_DNA"/>
</dbReference>